<reference evidence="2 3" key="1">
    <citation type="submission" date="2018-08" db="EMBL/GenBank/DDBJ databases">
        <title>Fulvimarina sp. 85, whole genome shotgun sequence.</title>
        <authorList>
            <person name="Tuo L."/>
        </authorList>
    </citation>
    <scope>NUCLEOTIDE SEQUENCE [LARGE SCALE GENOMIC DNA]</scope>
    <source>
        <strain evidence="2 3">85</strain>
    </source>
</reference>
<proteinExistence type="predicted"/>
<feature type="region of interest" description="Disordered" evidence="1">
    <location>
        <begin position="23"/>
        <end position="46"/>
    </location>
</feature>
<name>A0A371X1J8_9HYPH</name>
<dbReference type="EMBL" id="QURL01000005">
    <property type="protein sequence ID" value="RFC62904.1"/>
    <property type="molecule type" value="Genomic_DNA"/>
</dbReference>
<gene>
    <name evidence="2" type="ORF">DYI37_13185</name>
</gene>
<dbReference type="RefSeq" id="WP_116683720.1">
    <property type="nucleotide sequence ID" value="NZ_QURL01000005.1"/>
</dbReference>
<comment type="caution">
    <text evidence="2">The sequence shown here is derived from an EMBL/GenBank/DDBJ whole genome shotgun (WGS) entry which is preliminary data.</text>
</comment>
<evidence type="ECO:0000313" key="2">
    <source>
        <dbReference type="EMBL" id="RFC62904.1"/>
    </source>
</evidence>
<evidence type="ECO:0008006" key="4">
    <source>
        <dbReference type="Google" id="ProtNLM"/>
    </source>
</evidence>
<dbReference type="OrthoDB" id="9808866at2"/>
<keyword evidence="3" id="KW-1185">Reference proteome</keyword>
<evidence type="ECO:0000313" key="3">
    <source>
        <dbReference type="Proteomes" id="UP000264310"/>
    </source>
</evidence>
<accession>A0A371X1J8</accession>
<sequence>MADSKQLTDHDKIKAWAADSEGRPAIVADTEDGSKGPGLLRFDHGQDNDGLEPISWDRFFEIFEDQKLALLIDASGDNQQFSRFVSRD</sequence>
<organism evidence="2 3">
    <name type="scientific">Fulvimarina endophytica</name>
    <dbReference type="NCBI Taxonomy" id="2293836"/>
    <lineage>
        <taxon>Bacteria</taxon>
        <taxon>Pseudomonadati</taxon>
        <taxon>Pseudomonadota</taxon>
        <taxon>Alphaproteobacteria</taxon>
        <taxon>Hyphomicrobiales</taxon>
        <taxon>Aurantimonadaceae</taxon>
        <taxon>Fulvimarina</taxon>
    </lineage>
</organism>
<protein>
    <recommendedName>
        <fullName evidence="4">1,4-alpha-glucan branching enzyme</fullName>
    </recommendedName>
</protein>
<evidence type="ECO:0000256" key="1">
    <source>
        <dbReference type="SAM" id="MobiDB-lite"/>
    </source>
</evidence>
<dbReference type="Proteomes" id="UP000264310">
    <property type="component" value="Unassembled WGS sequence"/>
</dbReference>
<dbReference type="AlphaFoldDB" id="A0A371X1J8"/>